<comment type="caution">
    <text evidence="2">The sequence shown here is derived from an EMBL/GenBank/DDBJ whole genome shotgun (WGS) entry which is preliminary data.</text>
</comment>
<evidence type="ECO:0000313" key="2">
    <source>
        <dbReference type="EMBL" id="RYQ95750.1"/>
    </source>
</evidence>
<accession>A0A444Y1F3</accession>
<proteinExistence type="predicted"/>
<evidence type="ECO:0008006" key="4">
    <source>
        <dbReference type="Google" id="ProtNLM"/>
    </source>
</evidence>
<organism evidence="2 3">
    <name type="scientific">Arachis hypogaea</name>
    <name type="common">Peanut</name>
    <dbReference type="NCBI Taxonomy" id="3818"/>
    <lineage>
        <taxon>Eukaryota</taxon>
        <taxon>Viridiplantae</taxon>
        <taxon>Streptophyta</taxon>
        <taxon>Embryophyta</taxon>
        <taxon>Tracheophyta</taxon>
        <taxon>Spermatophyta</taxon>
        <taxon>Magnoliopsida</taxon>
        <taxon>eudicotyledons</taxon>
        <taxon>Gunneridae</taxon>
        <taxon>Pentapetalae</taxon>
        <taxon>rosids</taxon>
        <taxon>fabids</taxon>
        <taxon>Fabales</taxon>
        <taxon>Fabaceae</taxon>
        <taxon>Papilionoideae</taxon>
        <taxon>50 kb inversion clade</taxon>
        <taxon>dalbergioids sensu lato</taxon>
        <taxon>Dalbergieae</taxon>
        <taxon>Pterocarpus clade</taxon>
        <taxon>Arachis</taxon>
    </lineage>
</organism>
<gene>
    <name evidence="2" type="ORF">Ahy_B08g091097</name>
</gene>
<sequence length="115" mass="13026">METLAKLTKEIESAGPRGGRNRFRRAGDDHVNMLDPTIVKSKGAPRGSTNAKIGRRCRRCNGLGHDRRNCTARNEQPDDEVVGTMNGQYQTSCKRPWMMSLFLDNFYRIGHKGPY</sequence>
<protein>
    <recommendedName>
        <fullName evidence="4">CCHC-type domain-containing protein</fullName>
    </recommendedName>
</protein>
<evidence type="ECO:0000313" key="3">
    <source>
        <dbReference type="Proteomes" id="UP000289738"/>
    </source>
</evidence>
<name>A0A444Y1F3_ARAHY</name>
<feature type="region of interest" description="Disordered" evidence="1">
    <location>
        <begin position="1"/>
        <end position="32"/>
    </location>
</feature>
<dbReference type="Proteomes" id="UP000289738">
    <property type="component" value="Chromosome B08"/>
</dbReference>
<dbReference type="EMBL" id="SDMP01000018">
    <property type="protein sequence ID" value="RYQ95750.1"/>
    <property type="molecule type" value="Genomic_DNA"/>
</dbReference>
<keyword evidence="3" id="KW-1185">Reference proteome</keyword>
<evidence type="ECO:0000256" key="1">
    <source>
        <dbReference type="SAM" id="MobiDB-lite"/>
    </source>
</evidence>
<reference evidence="2 3" key="1">
    <citation type="submission" date="2019-01" db="EMBL/GenBank/DDBJ databases">
        <title>Sequencing of cultivated peanut Arachis hypogaea provides insights into genome evolution and oil improvement.</title>
        <authorList>
            <person name="Chen X."/>
        </authorList>
    </citation>
    <scope>NUCLEOTIDE SEQUENCE [LARGE SCALE GENOMIC DNA]</scope>
    <source>
        <strain evidence="3">cv. Fuhuasheng</strain>
        <tissue evidence="2">Leaves</tissue>
    </source>
</reference>
<dbReference type="AlphaFoldDB" id="A0A444Y1F3"/>